<dbReference type="SMART" id="SM00345">
    <property type="entry name" value="HTH_GNTR"/>
    <property type="match status" value="1"/>
</dbReference>
<feature type="domain" description="HTH gntR-type" evidence="4">
    <location>
        <begin position="7"/>
        <end position="74"/>
    </location>
</feature>
<dbReference type="PROSITE" id="PS50949">
    <property type="entry name" value="HTH_GNTR"/>
    <property type="match status" value="1"/>
</dbReference>
<dbReference type="InterPro" id="IPR011711">
    <property type="entry name" value="GntR_C"/>
</dbReference>
<evidence type="ECO:0000313" key="6">
    <source>
        <dbReference type="Proteomes" id="UP000307874"/>
    </source>
</evidence>
<dbReference type="InterPro" id="IPR000524">
    <property type="entry name" value="Tscrpt_reg_HTH_GntR"/>
</dbReference>
<protein>
    <submittedName>
        <fullName evidence="5">GntR family transcriptional regulator</fullName>
    </submittedName>
</protein>
<organism evidence="5 6">
    <name type="scientific">Martelella lutilitoris</name>
    <dbReference type="NCBI Taxonomy" id="2583532"/>
    <lineage>
        <taxon>Bacteria</taxon>
        <taxon>Pseudomonadati</taxon>
        <taxon>Pseudomonadota</taxon>
        <taxon>Alphaproteobacteria</taxon>
        <taxon>Hyphomicrobiales</taxon>
        <taxon>Aurantimonadaceae</taxon>
        <taxon>Martelella</taxon>
    </lineage>
</organism>
<name>A0A5C4JQB4_9HYPH</name>
<dbReference type="AlphaFoldDB" id="A0A5C4JQB4"/>
<dbReference type="GO" id="GO:0003700">
    <property type="term" value="F:DNA-binding transcription factor activity"/>
    <property type="evidence" value="ECO:0007669"/>
    <property type="project" value="InterPro"/>
</dbReference>
<dbReference type="InterPro" id="IPR036390">
    <property type="entry name" value="WH_DNA-bd_sf"/>
</dbReference>
<evidence type="ECO:0000313" key="5">
    <source>
        <dbReference type="EMBL" id="TNB47411.1"/>
    </source>
</evidence>
<dbReference type="GO" id="GO:0003677">
    <property type="term" value="F:DNA binding"/>
    <property type="evidence" value="ECO:0007669"/>
    <property type="project" value="UniProtKB-KW"/>
</dbReference>
<keyword evidence="3" id="KW-0804">Transcription</keyword>
<comment type="caution">
    <text evidence="5">The sequence shown here is derived from an EMBL/GenBank/DDBJ whole genome shotgun (WGS) entry which is preliminary data.</text>
</comment>
<dbReference type="Gene3D" id="1.10.10.10">
    <property type="entry name" value="Winged helix-like DNA-binding domain superfamily/Winged helix DNA-binding domain"/>
    <property type="match status" value="1"/>
</dbReference>
<dbReference type="InterPro" id="IPR036388">
    <property type="entry name" value="WH-like_DNA-bd_sf"/>
</dbReference>
<dbReference type="OrthoDB" id="9812290at2"/>
<proteinExistence type="predicted"/>
<dbReference type="SMART" id="SM00895">
    <property type="entry name" value="FCD"/>
    <property type="match status" value="1"/>
</dbReference>
<reference evidence="5 6" key="1">
    <citation type="submission" date="2019-06" db="EMBL/GenBank/DDBJ databases">
        <title>Martelella lutilitoris sp. nov., isolated from a tidal mudflat.</title>
        <authorList>
            <person name="Kim Y.-J."/>
        </authorList>
    </citation>
    <scope>NUCLEOTIDE SEQUENCE [LARGE SCALE GENOMIC DNA]</scope>
    <source>
        <strain evidence="5 6">GH2-6</strain>
    </source>
</reference>
<dbReference type="SUPFAM" id="SSF46785">
    <property type="entry name" value="Winged helix' DNA-binding domain"/>
    <property type="match status" value="1"/>
</dbReference>
<sequence length="222" mass="25257">MTKETDETISDRIARILADRIISGAIRPGARLRQDHVAAEFSASHVPVREAFRALQKQGLAESEPWRGFRVTEFDIAELREVAEMRASLESLALRHAAPNLTRAILDEAEKVTRHGDRAGNVRDWEAANRRFHHLILTPCHMPRLLRTIDDLQAASARFLFAAWRSDWEARTDHDHRAILDALRKGQTEFACSTLARHVGWIGKRKPTSKNADLRETYEIPG</sequence>
<keyword evidence="6" id="KW-1185">Reference proteome</keyword>
<dbReference type="Proteomes" id="UP000307874">
    <property type="component" value="Unassembled WGS sequence"/>
</dbReference>
<dbReference type="EMBL" id="VCLB01000006">
    <property type="protein sequence ID" value="TNB47411.1"/>
    <property type="molecule type" value="Genomic_DNA"/>
</dbReference>
<dbReference type="RefSeq" id="WP_138748573.1">
    <property type="nucleotide sequence ID" value="NZ_VCLB01000006.1"/>
</dbReference>
<dbReference type="Pfam" id="PF07729">
    <property type="entry name" value="FCD"/>
    <property type="match status" value="1"/>
</dbReference>
<keyword evidence="2" id="KW-0238">DNA-binding</keyword>
<evidence type="ECO:0000256" key="1">
    <source>
        <dbReference type="ARBA" id="ARBA00023015"/>
    </source>
</evidence>
<evidence type="ECO:0000256" key="2">
    <source>
        <dbReference type="ARBA" id="ARBA00023125"/>
    </source>
</evidence>
<evidence type="ECO:0000256" key="3">
    <source>
        <dbReference type="ARBA" id="ARBA00023163"/>
    </source>
</evidence>
<gene>
    <name evidence="5" type="ORF">FF124_11140</name>
</gene>
<dbReference type="InterPro" id="IPR008920">
    <property type="entry name" value="TF_FadR/GntR_C"/>
</dbReference>
<evidence type="ECO:0000259" key="4">
    <source>
        <dbReference type="PROSITE" id="PS50949"/>
    </source>
</evidence>
<dbReference type="Gene3D" id="1.20.120.530">
    <property type="entry name" value="GntR ligand-binding domain-like"/>
    <property type="match status" value="1"/>
</dbReference>
<keyword evidence="1" id="KW-0805">Transcription regulation</keyword>
<dbReference type="SUPFAM" id="SSF48008">
    <property type="entry name" value="GntR ligand-binding domain-like"/>
    <property type="match status" value="1"/>
</dbReference>
<accession>A0A5C4JQB4</accession>
<dbReference type="Pfam" id="PF00392">
    <property type="entry name" value="GntR"/>
    <property type="match status" value="1"/>
</dbReference>
<dbReference type="PANTHER" id="PTHR43537">
    <property type="entry name" value="TRANSCRIPTIONAL REGULATOR, GNTR FAMILY"/>
    <property type="match status" value="1"/>
</dbReference>
<dbReference type="PANTHER" id="PTHR43537:SF49">
    <property type="entry name" value="TRANSCRIPTIONAL REGULATORY PROTEIN"/>
    <property type="match status" value="1"/>
</dbReference>